<proteinExistence type="inferred from homology"/>
<feature type="compositionally biased region" description="Basic and acidic residues" evidence="5">
    <location>
        <begin position="438"/>
        <end position="448"/>
    </location>
</feature>
<reference evidence="7" key="1">
    <citation type="journal article" date="2019" name="Int. J. Syst. Evol. Microbiol.">
        <title>The Global Catalogue of Microorganisms (GCM) 10K type strain sequencing project: providing services to taxonomists for standard genome sequencing and annotation.</title>
        <authorList>
            <consortium name="The Broad Institute Genomics Platform"/>
            <consortium name="The Broad Institute Genome Sequencing Center for Infectious Disease"/>
            <person name="Wu L."/>
            <person name="Ma J."/>
        </authorList>
    </citation>
    <scope>NUCLEOTIDE SEQUENCE [LARGE SCALE GENOMIC DNA]</scope>
    <source>
        <strain evidence="7">CCM 8604</strain>
    </source>
</reference>
<evidence type="ECO:0000313" key="6">
    <source>
        <dbReference type="EMBL" id="MFD0704187.1"/>
    </source>
</evidence>
<evidence type="ECO:0000313" key="7">
    <source>
        <dbReference type="Proteomes" id="UP001597036"/>
    </source>
</evidence>
<feature type="region of interest" description="Disordered" evidence="5">
    <location>
        <begin position="106"/>
        <end position="127"/>
    </location>
</feature>
<protein>
    <submittedName>
        <fullName evidence="6">DNA recombination protein RmuC</fullName>
    </submittedName>
</protein>
<comment type="function">
    <text evidence="1">Involved in DNA recombination.</text>
</comment>
<evidence type="ECO:0000256" key="2">
    <source>
        <dbReference type="ARBA" id="ARBA00009840"/>
    </source>
</evidence>
<dbReference type="InterPro" id="IPR003798">
    <property type="entry name" value="DNA_recombination_RmuC"/>
</dbReference>
<gene>
    <name evidence="6" type="primary">rmuC</name>
    <name evidence="6" type="ORF">ACFQY8_00240</name>
</gene>
<organism evidence="6 7">
    <name type="scientific">Alloscardovia venturai</name>
    <dbReference type="NCBI Taxonomy" id="1769421"/>
    <lineage>
        <taxon>Bacteria</taxon>
        <taxon>Bacillati</taxon>
        <taxon>Actinomycetota</taxon>
        <taxon>Actinomycetes</taxon>
        <taxon>Bifidobacteriales</taxon>
        <taxon>Bifidobacteriaceae</taxon>
        <taxon>Alloscardovia</taxon>
    </lineage>
</organism>
<dbReference type="RefSeq" id="WP_377937490.1">
    <property type="nucleotide sequence ID" value="NZ_JBHTHQ010000005.1"/>
</dbReference>
<comment type="caution">
    <text evidence="6">The sequence shown here is derived from an EMBL/GenBank/DDBJ whole genome shotgun (WGS) entry which is preliminary data.</text>
</comment>
<feature type="region of interest" description="Disordered" evidence="5">
    <location>
        <begin position="429"/>
        <end position="459"/>
    </location>
</feature>
<evidence type="ECO:0000256" key="5">
    <source>
        <dbReference type="SAM" id="MobiDB-lite"/>
    </source>
</evidence>
<keyword evidence="4" id="KW-0233">DNA recombination</keyword>
<dbReference type="PANTHER" id="PTHR30563">
    <property type="entry name" value="DNA RECOMBINATION PROTEIN RMUC"/>
    <property type="match status" value="1"/>
</dbReference>
<dbReference type="EMBL" id="JBHTHQ010000005">
    <property type="protein sequence ID" value="MFD0704187.1"/>
    <property type="molecule type" value="Genomic_DNA"/>
</dbReference>
<keyword evidence="7" id="KW-1185">Reference proteome</keyword>
<dbReference type="PANTHER" id="PTHR30563:SF0">
    <property type="entry name" value="DNA RECOMBINATION PROTEIN RMUC"/>
    <property type="match status" value="1"/>
</dbReference>
<dbReference type="Pfam" id="PF02646">
    <property type="entry name" value="RmuC"/>
    <property type="match status" value="1"/>
</dbReference>
<feature type="compositionally biased region" description="Basic and acidic residues" evidence="5">
    <location>
        <begin position="106"/>
        <end position="123"/>
    </location>
</feature>
<evidence type="ECO:0000256" key="3">
    <source>
        <dbReference type="ARBA" id="ARBA00023054"/>
    </source>
</evidence>
<dbReference type="Proteomes" id="UP001597036">
    <property type="component" value="Unassembled WGS sequence"/>
</dbReference>
<keyword evidence="3" id="KW-0175">Coiled coil</keyword>
<name>A0ABW2Y1Q9_9BIFI</name>
<accession>A0ABW2Y1Q9</accession>
<evidence type="ECO:0000256" key="1">
    <source>
        <dbReference type="ARBA" id="ARBA00003416"/>
    </source>
</evidence>
<evidence type="ECO:0000256" key="4">
    <source>
        <dbReference type="ARBA" id="ARBA00023172"/>
    </source>
</evidence>
<comment type="similarity">
    <text evidence="2">Belongs to the RmuC family.</text>
</comment>
<sequence length="459" mass="51845">MFETILALVIGIVVGGALGFLYAQQKHKSMSGSSIDMLHMQQQIEELTAARTDLTAQLEEGRSALASEREANAKLEGQLQGVNEQLLFAQDQLQLAQQAEKERISHEKAMTAQREEAKRREQADSMAQESKILKALSPVQKNLDMLQQKVADIEENRKKEMGKLDEQLQGLGSAQQKLDRETTNLAMVLRDNKVRGAWGEAQLKNIVESAGLREHVDFETQYYVENEDGRQQRPDMVVMLPDGKYIPIDAKVPYSDYQRACEIPDTASEDQLKIRDEHLRAHAKALRAHVDTLGKREYWKNNGDRVAPDFVIAFIPNESLLQAALDVDPTILDYAFNKQVALTSPVTLWSVLKSVTFAWQQQTLSEDAQQLFDLSREMFKRLSKMSEHAAKLGKHIGSTVQSYNAFVGSLQSQVTPTLRRLNKLEPGADFTQPELLEDEKKSDIREITAPELSPNWDEE</sequence>